<name>A0A2T4SVI1_STAGA</name>
<dbReference type="AlphaFoldDB" id="A0A2T4SVI1"/>
<dbReference type="EMBL" id="QXRZ01000006">
    <property type="protein sequence ID" value="RIL42180.1"/>
    <property type="molecule type" value="Genomic_DNA"/>
</dbReference>
<reference evidence="1 2" key="1">
    <citation type="journal article" date="2016" name="Front. Microbiol.">
        <title>Comprehensive Phylogenetic Analysis of Bovine Non-aureus Staphylococci Species Based on Whole-Genome Sequencing.</title>
        <authorList>
            <person name="Naushad S."/>
            <person name="Barkema H.W."/>
            <person name="Luby C."/>
            <person name="Condas L.A."/>
            <person name="Nobrega D.B."/>
            <person name="Carson D.A."/>
            <person name="De Buck J."/>
        </authorList>
    </citation>
    <scope>NUCLEOTIDE SEQUENCE [LARGE SCALE GENOMIC DNA]</scope>
    <source>
        <strain evidence="1 2">SNUC 1388</strain>
    </source>
</reference>
<protein>
    <submittedName>
        <fullName evidence="1">Uncharacterized protein</fullName>
    </submittedName>
</protein>
<dbReference type="NCBIfam" id="NF047370">
    <property type="entry name" value="toxin_TsaT"/>
    <property type="match status" value="1"/>
</dbReference>
<accession>A0A2T4SVI1</accession>
<proteinExistence type="predicted"/>
<organism evidence="1 2">
    <name type="scientific">Staphylococcus gallinarum</name>
    <dbReference type="NCBI Taxonomy" id="1293"/>
    <lineage>
        <taxon>Bacteria</taxon>
        <taxon>Bacillati</taxon>
        <taxon>Bacillota</taxon>
        <taxon>Bacilli</taxon>
        <taxon>Bacillales</taxon>
        <taxon>Staphylococcaceae</taxon>
        <taxon>Staphylococcus</taxon>
    </lineage>
</organism>
<dbReference type="RefSeq" id="WP_107513434.1">
    <property type="nucleotide sequence ID" value="NZ_JAIEXT010000003.1"/>
</dbReference>
<evidence type="ECO:0000313" key="1">
    <source>
        <dbReference type="EMBL" id="RIL42180.1"/>
    </source>
</evidence>
<evidence type="ECO:0000313" key="2">
    <source>
        <dbReference type="Proteomes" id="UP000283576"/>
    </source>
</evidence>
<comment type="caution">
    <text evidence="1">The sequence shown here is derived from an EMBL/GenBank/DDBJ whole genome shotgun (WGS) entry which is preliminary data.</text>
</comment>
<gene>
    <name evidence="1" type="ORF">BUZ01_10405</name>
</gene>
<sequence length="61" mass="6708">MTLHFMIVFWLSVIFLVSGIASLIAYKVRGSKEAKESLLGLTVILIVFGVVGILFVLIFGH</sequence>
<dbReference type="Proteomes" id="UP000283576">
    <property type="component" value="Unassembled WGS sequence"/>
</dbReference>